<name>A0A8S5V3B1_9CAUD</name>
<proteinExistence type="predicted"/>
<evidence type="ECO:0000313" key="1">
    <source>
        <dbReference type="EMBL" id="DAG01242.1"/>
    </source>
</evidence>
<protein>
    <submittedName>
        <fullName evidence="1">Uncharacterized protein</fullName>
    </submittedName>
</protein>
<dbReference type="EMBL" id="BK016189">
    <property type="protein sequence ID" value="DAG01242.1"/>
    <property type="molecule type" value="Genomic_DNA"/>
</dbReference>
<organism evidence="1">
    <name type="scientific">Caudovirales sp. ctVfb8</name>
    <dbReference type="NCBI Taxonomy" id="2825766"/>
    <lineage>
        <taxon>Viruses</taxon>
        <taxon>Duplodnaviria</taxon>
        <taxon>Heunggongvirae</taxon>
        <taxon>Uroviricota</taxon>
        <taxon>Caudoviricetes</taxon>
    </lineage>
</organism>
<sequence length="33" mass="3584">MRRASNSGVSVVLKDLRTVINVGLLSLSNRLSK</sequence>
<accession>A0A8S5V3B1</accession>
<reference evidence="1" key="1">
    <citation type="journal article" date="2021" name="Proc. Natl. Acad. Sci. U.S.A.">
        <title>A Catalog of Tens of Thousands of Viruses from Human Metagenomes Reveals Hidden Associations with Chronic Diseases.</title>
        <authorList>
            <person name="Tisza M.J."/>
            <person name="Buck C.B."/>
        </authorList>
    </citation>
    <scope>NUCLEOTIDE SEQUENCE</scope>
    <source>
        <strain evidence="1">CtVfb8</strain>
    </source>
</reference>